<dbReference type="RefSeq" id="WP_089401434.1">
    <property type="nucleotide sequence ID" value="NZ_FZOT01000022.1"/>
</dbReference>
<dbReference type="OrthoDB" id="6481168at2"/>
<dbReference type="Proteomes" id="UP000198284">
    <property type="component" value="Unassembled WGS sequence"/>
</dbReference>
<evidence type="ECO:0000313" key="2">
    <source>
        <dbReference type="Proteomes" id="UP000198284"/>
    </source>
</evidence>
<gene>
    <name evidence="1" type="ORF">SAMN06265795_12252</name>
</gene>
<accession>A0A239LGW8</accession>
<protein>
    <submittedName>
        <fullName evidence="1">Uncharacterized protein</fullName>
    </submittedName>
</protein>
<evidence type="ECO:0000313" key="1">
    <source>
        <dbReference type="EMBL" id="SNT29118.1"/>
    </source>
</evidence>
<proteinExistence type="predicted"/>
<keyword evidence="2" id="KW-1185">Reference proteome</keyword>
<name>A0A239LGW8_9BURK</name>
<reference evidence="1 2" key="1">
    <citation type="submission" date="2017-06" db="EMBL/GenBank/DDBJ databases">
        <authorList>
            <person name="Kim H.J."/>
            <person name="Triplett B.A."/>
        </authorList>
    </citation>
    <scope>NUCLEOTIDE SEQUENCE [LARGE SCALE GENOMIC DNA]</scope>
    <source>
        <strain evidence="1 2">U15</strain>
    </source>
</reference>
<organism evidence="1 2">
    <name type="scientific">Noviherbaspirillum humi</name>
    <dbReference type="NCBI Taxonomy" id="1688639"/>
    <lineage>
        <taxon>Bacteria</taxon>
        <taxon>Pseudomonadati</taxon>
        <taxon>Pseudomonadota</taxon>
        <taxon>Betaproteobacteria</taxon>
        <taxon>Burkholderiales</taxon>
        <taxon>Oxalobacteraceae</taxon>
        <taxon>Noviherbaspirillum</taxon>
    </lineage>
</organism>
<dbReference type="AlphaFoldDB" id="A0A239LGW8"/>
<sequence length="190" mass="19150">MHRTDAAGYAVGNLFTDGNPSSGIPASVLDAAWLNDVQETLVSVIAAAGIALAKGDYTQLLTALRSAGVFQTQSQGDSTTKAATTAFVAAAAIGLGQSWTDVTSSRALNTSYTNTTGKPIMISVCATNSVSNSTVALALTIGGVSSIANNSRVAGGIGNDALAVVAIVPPGATYQASATQANLLAWREMR</sequence>
<dbReference type="EMBL" id="FZOT01000022">
    <property type="protein sequence ID" value="SNT29118.1"/>
    <property type="molecule type" value="Genomic_DNA"/>
</dbReference>